<feature type="compositionally biased region" description="Polar residues" evidence="1">
    <location>
        <begin position="98"/>
        <end position="107"/>
    </location>
</feature>
<name>A0A7W5F6B8_9ACTN</name>
<dbReference type="AlphaFoldDB" id="A0A7W5F6B8"/>
<organism evidence="2 3">
    <name type="scientific">Streptomyces violarus</name>
    <dbReference type="NCBI Taxonomy" id="67380"/>
    <lineage>
        <taxon>Bacteria</taxon>
        <taxon>Bacillati</taxon>
        <taxon>Actinomycetota</taxon>
        <taxon>Actinomycetes</taxon>
        <taxon>Kitasatosporales</taxon>
        <taxon>Streptomycetaceae</taxon>
        <taxon>Streptomyces</taxon>
    </lineage>
</organism>
<accession>A0A7W5F6B8</accession>
<protein>
    <submittedName>
        <fullName evidence="2">Uncharacterized protein</fullName>
    </submittedName>
</protein>
<feature type="compositionally biased region" description="Basic residues" evidence="1">
    <location>
        <begin position="113"/>
        <end position="122"/>
    </location>
</feature>
<dbReference type="Proteomes" id="UP000572907">
    <property type="component" value="Unassembled WGS sequence"/>
</dbReference>
<reference evidence="2 3" key="1">
    <citation type="submission" date="2020-08" db="EMBL/GenBank/DDBJ databases">
        <title>Genomic Encyclopedia of Type Strains, Phase III (KMG-III): the genomes of soil and plant-associated and newly described type strains.</title>
        <authorList>
            <person name="Whitman W."/>
        </authorList>
    </citation>
    <scope>NUCLEOTIDE SEQUENCE [LARGE SCALE GENOMIC DNA]</scope>
    <source>
        <strain evidence="2 3">CECT 3237</strain>
    </source>
</reference>
<evidence type="ECO:0000313" key="3">
    <source>
        <dbReference type="Proteomes" id="UP000572907"/>
    </source>
</evidence>
<dbReference type="EMBL" id="JACHXE010000015">
    <property type="protein sequence ID" value="MBB3081735.1"/>
    <property type="molecule type" value="Genomic_DNA"/>
</dbReference>
<evidence type="ECO:0000256" key="1">
    <source>
        <dbReference type="SAM" id="MobiDB-lite"/>
    </source>
</evidence>
<keyword evidence="3" id="KW-1185">Reference proteome</keyword>
<evidence type="ECO:0000313" key="2">
    <source>
        <dbReference type="EMBL" id="MBB3081735.1"/>
    </source>
</evidence>
<dbReference type="RefSeq" id="WP_184599810.1">
    <property type="nucleotide sequence ID" value="NZ_BMUP01000015.1"/>
</dbReference>
<comment type="caution">
    <text evidence="2">The sequence shown here is derived from an EMBL/GenBank/DDBJ whole genome shotgun (WGS) entry which is preliminary data.</text>
</comment>
<sequence>MVVDPVALRQQSLRRARRSITRGAVRLAVLDDRERRQAAEQSHGAGVRTRRGEWGVFLDLPDDAAVLEGAVKEVGDDLDVDRIDELGPVPRPTPTLPINPTTSSPPTAESLPRKRVLSARSD</sequence>
<proteinExistence type="predicted"/>
<gene>
    <name evidence="2" type="ORF">FHS41_008293</name>
</gene>
<feature type="region of interest" description="Disordered" evidence="1">
    <location>
        <begin position="78"/>
        <end position="122"/>
    </location>
</feature>